<evidence type="ECO:0000256" key="2">
    <source>
        <dbReference type="SAM" id="SignalP"/>
    </source>
</evidence>
<keyword evidence="4" id="KW-1185">Reference proteome</keyword>
<protein>
    <submittedName>
        <fullName evidence="3">Uncharacterized protein</fullName>
    </submittedName>
</protein>
<comment type="caution">
    <text evidence="3">The sequence shown here is derived from an EMBL/GenBank/DDBJ whole genome shotgun (WGS) entry which is preliminary data.</text>
</comment>
<accession>A0A834M3B2</accession>
<feature type="compositionally biased region" description="Low complexity" evidence="1">
    <location>
        <begin position="75"/>
        <end position="88"/>
    </location>
</feature>
<evidence type="ECO:0000313" key="3">
    <source>
        <dbReference type="EMBL" id="KAF7266146.1"/>
    </source>
</evidence>
<proteinExistence type="predicted"/>
<dbReference type="EMBL" id="JAACXV010014560">
    <property type="protein sequence ID" value="KAF7266146.1"/>
    <property type="molecule type" value="Genomic_DNA"/>
</dbReference>
<gene>
    <name evidence="3" type="ORF">GWI33_020516</name>
</gene>
<reference evidence="3" key="1">
    <citation type="submission" date="2020-08" db="EMBL/GenBank/DDBJ databases">
        <title>Genome sequencing and assembly of the red palm weevil Rhynchophorus ferrugineus.</title>
        <authorList>
            <person name="Dias G.B."/>
            <person name="Bergman C.M."/>
            <person name="Manee M."/>
        </authorList>
    </citation>
    <scope>NUCLEOTIDE SEQUENCE</scope>
    <source>
        <strain evidence="3">AA-2017</strain>
        <tissue evidence="3">Whole larva</tissue>
    </source>
</reference>
<evidence type="ECO:0000313" key="4">
    <source>
        <dbReference type="Proteomes" id="UP000625711"/>
    </source>
</evidence>
<feature type="chain" id="PRO_5032276490" evidence="2">
    <location>
        <begin position="18"/>
        <end position="113"/>
    </location>
</feature>
<keyword evidence="2" id="KW-0732">Signal</keyword>
<organism evidence="3 4">
    <name type="scientific">Rhynchophorus ferrugineus</name>
    <name type="common">Red palm weevil</name>
    <name type="synonym">Curculio ferrugineus</name>
    <dbReference type="NCBI Taxonomy" id="354439"/>
    <lineage>
        <taxon>Eukaryota</taxon>
        <taxon>Metazoa</taxon>
        <taxon>Ecdysozoa</taxon>
        <taxon>Arthropoda</taxon>
        <taxon>Hexapoda</taxon>
        <taxon>Insecta</taxon>
        <taxon>Pterygota</taxon>
        <taxon>Neoptera</taxon>
        <taxon>Endopterygota</taxon>
        <taxon>Coleoptera</taxon>
        <taxon>Polyphaga</taxon>
        <taxon>Cucujiformia</taxon>
        <taxon>Curculionidae</taxon>
        <taxon>Dryophthorinae</taxon>
        <taxon>Rhynchophorus</taxon>
    </lineage>
</organism>
<evidence type="ECO:0000256" key="1">
    <source>
        <dbReference type="SAM" id="MobiDB-lite"/>
    </source>
</evidence>
<feature type="region of interest" description="Disordered" evidence="1">
    <location>
        <begin position="72"/>
        <end position="91"/>
    </location>
</feature>
<feature type="signal peptide" evidence="2">
    <location>
        <begin position="1"/>
        <end position="17"/>
    </location>
</feature>
<dbReference type="Proteomes" id="UP000625711">
    <property type="component" value="Unassembled WGS sequence"/>
</dbReference>
<dbReference type="AlphaFoldDB" id="A0A834M3B2"/>
<sequence length="113" mass="12265">MVIFLCLTLSYYHHTAPFPPNVTDKITKQKIIHGKCIPSLTGTFQMQISVGSPLLSPGIQIKATVHSHRGIAGNSLSLPQTSPSSSQTARPKLLRTIQLANKVPTLEPSIRNP</sequence>
<name>A0A834M3B2_RHYFE</name>